<accession>A0A4D7JHX2</accession>
<dbReference type="AlphaFoldDB" id="A0A4D7JHX2"/>
<evidence type="ECO:0000259" key="1">
    <source>
        <dbReference type="Pfam" id="PF03724"/>
    </source>
</evidence>
<feature type="domain" description="DUF306" evidence="1">
    <location>
        <begin position="146"/>
        <end position="254"/>
    </location>
</feature>
<proteinExistence type="predicted"/>
<dbReference type="KEGG" id="fpf:DCC35_07475"/>
<dbReference type="Pfam" id="PF04170">
    <property type="entry name" value="NlpE"/>
    <property type="match status" value="1"/>
</dbReference>
<dbReference type="PANTHER" id="PTHR35535">
    <property type="entry name" value="HEAT SHOCK PROTEIN HSLJ"/>
    <property type="match status" value="1"/>
</dbReference>
<keyword evidence="3" id="KW-1185">Reference proteome</keyword>
<evidence type="ECO:0000313" key="2">
    <source>
        <dbReference type="EMBL" id="QCK14593.1"/>
    </source>
</evidence>
<dbReference type="RefSeq" id="WP_137090180.1">
    <property type="nucleotide sequence ID" value="NZ_CP028923.1"/>
</dbReference>
<dbReference type="EMBL" id="CP028923">
    <property type="protein sequence ID" value="QCK14593.1"/>
    <property type="molecule type" value="Genomic_DNA"/>
</dbReference>
<dbReference type="Gene3D" id="2.40.128.640">
    <property type="match status" value="1"/>
</dbReference>
<dbReference type="InterPro" id="IPR038670">
    <property type="entry name" value="HslJ-like_sf"/>
</dbReference>
<gene>
    <name evidence="2" type="ORF">DCC35_07475</name>
</gene>
<reference evidence="2 3" key="1">
    <citation type="submission" date="2018-04" db="EMBL/GenBank/DDBJ databases">
        <title>Complete genome uncultured novel isolate.</title>
        <authorList>
            <person name="Merlino G."/>
        </authorList>
    </citation>
    <scope>NUCLEOTIDE SEQUENCE [LARGE SCALE GENOMIC DNA]</scope>
    <source>
        <strain evidence="3">R1DC9</strain>
    </source>
</reference>
<protein>
    <recommendedName>
        <fullName evidence="1">DUF306 domain-containing protein</fullName>
    </recommendedName>
</protein>
<evidence type="ECO:0000313" key="3">
    <source>
        <dbReference type="Proteomes" id="UP000298616"/>
    </source>
</evidence>
<dbReference type="InterPro" id="IPR007298">
    <property type="entry name" value="Cu-R_lipoprotein_NlpE"/>
</dbReference>
<organism evidence="2 3">
    <name type="scientific">Mangrovivirga cuniculi</name>
    <dbReference type="NCBI Taxonomy" id="2715131"/>
    <lineage>
        <taxon>Bacteria</taxon>
        <taxon>Pseudomonadati</taxon>
        <taxon>Bacteroidota</taxon>
        <taxon>Cytophagia</taxon>
        <taxon>Cytophagales</taxon>
        <taxon>Mangrovivirgaceae</taxon>
        <taxon>Mangrovivirga</taxon>
    </lineage>
</organism>
<name>A0A4D7JHX2_9BACT</name>
<dbReference type="InterPro" id="IPR005184">
    <property type="entry name" value="DUF306_Meta_HslJ"/>
</dbReference>
<dbReference type="OrthoDB" id="5348860at2"/>
<sequence>MKNYTTILFLLIFLIFSCKPNQPRYGKYGGDNSTLYIDWIGYYEGILPCADCEGVKTAITLKEDSTYIKKVVYLGKEGEGFEKKGEFEWFDNENKIILDSRGGTPDMYLLGEDKLIHLDNDGKRIAGDLEEDYILNKVQMEAKFELTAPKWRLTEIRGQKVENMSEKEIFMAFEPDKARVYGFAGCNNFFGQYEWEGQTRINFSNLGKTQKMCVKGMEIEEQLMKVLEMTDNYTITNDILNLNKARMATLAKFEKMK</sequence>
<dbReference type="Pfam" id="PF03724">
    <property type="entry name" value="META"/>
    <property type="match status" value="1"/>
</dbReference>
<dbReference type="Gene3D" id="2.40.128.270">
    <property type="match status" value="1"/>
</dbReference>
<dbReference type="InterPro" id="IPR053147">
    <property type="entry name" value="Hsp_HslJ-like"/>
</dbReference>
<dbReference type="PANTHER" id="PTHR35535:SF1">
    <property type="entry name" value="HEAT SHOCK PROTEIN HSLJ"/>
    <property type="match status" value="1"/>
</dbReference>
<dbReference type="PROSITE" id="PS51257">
    <property type="entry name" value="PROKAR_LIPOPROTEIN"/>
    <property type="match status" value="1"/>
</dbReference>
<dbReference type="Proteomes" id="UP000298616">
    <property type="component" value="Chromosome"/>
</dbReference>